<reference evidence="13" key="1">
    <citation type="submission" date="2022-06" db="EMBL/GenBank/DDBJ databases">
        <authorList>
            <consortium name="SYNGENTA / RWTH Aachen University"/>
        </authorList>
    </citation>
    <scope>NUCLEOTIDE SEQUENCE</scope>
</reference>
<dbReference type="NCBIfam" id="NF009395">
    <property type="entry name" value="PRK12755.1"/>
    <property type="match status" value="1"/>
</dbReference>
<evidence type="ECO:0000256" key="8">
    <source>
        <dbReference type="ARBA" id="ARBA00031111"/>
    </source>
</evidence>
<comment type="pathway">
    <text evidence="2">Metabolic intermediate biosynthesis; chorismate biosynthesis; chorismate from D-erythrose 4-phosphate and phosphoenolpyruvate: step 1/7.</text>
</comment>
<dbReference type="PANTHER" id="PTHR21225">
    <property type="entry name" value="PHOSPHO-2-DEHYDRO-3-DEOXYHEPTONATE ALDOLASE DAHP SYNTHETASE"/>
    <property type="match status" value="1"/>
</dbReference>
<evidence type="ECO:0000256" key="5">
    <source>
        <dbReference type="ARBA" id="ARBA00022605"/>
    </source>
</evidence>
<dbReference type="GO" id="GO:0005737">
    <property type="term" value="C:cytoplasm"/>
    <property type="evidence" value="ECO:0007669"/>
    <property type="project" value="TreeGrafter"/>
</dbReference>
<dbReference type="EMBL" id="CALTRL010001368">
    <property type="protein sequence ID" value="CAH7672220.1"/>
    <property type="molecule type" value="Genomic_DNA"/>
</dbReference>
<dbReference type="InterPro" id="IPR006219">
    <property type="entry name" value="DAHP_synth_1"/>
</dbReference>
<dbReference type="PANTHER" id="PTHR21225:SF12">
    <property type="entry name" value="PHOSPHO-2-DEHYDRO-3-DEOXYHEPTONATE ALDOLASE, TYROSINE-INHIBITED"/>
    <property type="match status" value="1"/>
</dbReference>
<keyword evidence="6" id="KW-0808">Transferase</keyword>
<comment type="similarity">
    <text evidence="3">Belongs to the class-I DAHP synthase family.</text>
</comment>
<dbReference type="GO" id="GO:0008652">
    <property type="term" value="P:amino acid biosynthetic process"/>
    <property type="evidence" value="ECO:0007669"/>
    <property type="project" value="UniProtKB-KW"/>
</dbReference>
<keyword evidence="14" id="KW-1185">Reference proteome</keyword>
<protein>
    <recommendedName>
        <fullName evidence="4">3-deoxy-7-phosphoheptulonate synthase</fullName>
        <ecNumber evidence="4">2.5.1.54</ecNumber>
    </recommendedName>
    <alternativeName>
        <fullName evidence="10">3-deoxy-D-arabino-heptulosonate 7-phosphate synthase</fullName>
    </alternativeName>
    <alternativeName>
        <fullName evidence="9">DAHP synthase</fullName>
    </alternativeName>
    <alternativeName>
        <fullName evidence="8">Phospho-2-keto-3-deoxyheptonate aldolase</fullName>
    </alternativeName>
</protein>
<gene>
    <name evidence="13" type="ORF">PPACK8108_LOCUS7031</name>
</gene>
<comment type="catalytic activity">
    <reaction evidence="11">
        <text>D-erythrose 4-phosphate + phosphoenolpyruvate + H2O = 7-phospho-2-dehydro-3-deoxy-D-arabino-heptonate + phosphate</text>
        <dbReference type="Rhea" id="RHEA:14717"/>
        <dbReference type="ChEBI" id="CHEBI:15377"/>
        <dbReference type="ChEBI" id="CHEBI:16897"/>
        <dbReference type="ChEBI" id="CHEBI:43474"/>
        <dbReference type="ChEBI" id="CHEBI:58394"/>
        <dbReference type="ChEBI" id="CHEBI:58702"/>
        <dbReference type="EC" id="2.5.1.54"/>
    </reaction>
</comment>
<sequence>MNQTKIAEALQSLVKTEKYKVFENDFDFGQDDENYETILSPILLKAEIPLTEEAEAFIEGIRDTCSKIISGEDDRLLVVVGPCSIHDPKQALEYAHKLKASVAMFPDLVILMRAYFEKPRTTVGWKGLINDPDLNGTCDINKGLYTARKLLRDLTEVGLPLAVELLDTISPQYLSDFISWGAIGARTTESQLHRELASGSKHPVGFKNGTDGGIGVAVDAMKSASSAHSFIGVSDQGSASIVKTKGNKDVHVVLRGGKSGPNYSNSFVTEAGKTLLKQRSSEHPAIMIDCSHGNSQKDHRNQPKVVEDICSQLRDGNAAIIGVMIESNVNEGRQDIPKEGPEGLKHGISITDACIDLQTTIKTLKSLQSSVVERRSTRKQDEVNASGGLLDSQELSKNLPKYSIPSVNLIKN</sequence>
<proteinExistence type="inferred from homology"/>
<evidence type="ECO:0000256" key="4">
    <source>
        <dbReference type="ARBA" id="ARBA00012694"/>
    </source>
</evidence>
<evidence type="ECO:0000256" key="2">
    <source>
        <dbReference type="ARBA" id="ARBA00004688"/>
    </source>
</evidence>
<dbReference type="GO" id="GO:0003849">
    <property type="term" value="F:3-deoxy-7-phosphoheptulonate synthase activity"/>
    <property type="evidence" value="ECO:0007669"/>
    <property type="project" value="UniProtKB-EC"/>
</dbReference>
<dbReference type="Proteomes" id="UP001153365">
    <property type="component" value="Unassembled WGS sequence"/>
</dbReference>
<evidence type="ECO:0000256" key="1">
    <source>
        <dbReference type="ARBA" id="ARBA00003726"/>
    </source>
</evidence>
<dbReference type="InterPro" id="IPR013785">
    <property type="entry name" value="Aldolase_TIM"/>
</dbReference>
<evidence type="ECO:0000313" key="14">
    <source>
        <dbReference type="Proteomes" id="UP001153365"/>
    </source>
</evidence>
<evidence type="ECO:0000259" key="12">
    <source>
        <dbReference type="Pfam" id="PF00793"/>
    </source>
</evidence>
<dbReference type="FunFam" id="3.20.20.70:FF:000005">
    <property type="entry name" value="Phospho-2-dehydro-3-deoxyheptonate aldolase"/>
    <property type="match status" value="1"/>
</dbReference>
<dbReference type="EC" id="2.5.1.54" evidence="4"/>
<evidence type="ECO:0000256" key="10">
    <source>
        <dbReference type="ARBA" id="ARBA00032193"/>
    </source>
</evidence>
<evidence type="ECO:0000256" key="3">
    <source>
        <dbReference type="ARBA" id="ARBA00007985"/>
    </source>
</evidence>
<dbReference type="NCBIfam" id="TIGR00034">
    <property type="entry name" value="aroFGH"/>
    <property type="match status" value="1"/>
</dbReference>
<dbReference type="Pfam" id="PF00793">
    <property type="entry name" value="DAHP_synth_1"/>
    <property type="match status" value="1"/>
</dbReference>
<dbReference type="GO" id="GO:0009073">
    <property type="term" value="P:aromatic amino acid family biosynthetic process"/>
    <property type="evidence" value="ECO:0007669"/>
    <property type="project" value="UniProtKB-KW"/>
</dbReference>
<keyword evidence="7" id="KW-0057">Aromatic amino acid biosynthesis</keyword>
<comment type="function">
    <text evidence="1">Stereospecific condensation of phosphoenolpyruvate (PEP) and D-erythrose-4-phosphate (E4P) giving rise to 3-deoxy-D-arabino-heptulosonate-7-phosphate (DAHP).</text>
</comment>
<dbReference type="InterPro" id="IPR006218">
    <property type="entry name" value="DAHP1/KDSA"/>
</dbReference>
<evidence type="ECO:0000256" key="9">
    <source>
        <dbReference type="ARBA" id="ARBA00031349"/>
    </source>
</evidence>
<evidence type="ECO:0000256" key="11">
    <source>
        <dbReference type="ARBA" id="ARBA00047508"/>
    </source>
</evidence>
<dbReference type="SUPFAM" id="SSF51569">
    <property type="entry name" value="Aldolase"/>
    <property type="match status" value="1"/>
</dbReference>
<name>A0AAV0ATW0_PHAPC</name>
<comment type="caution">
    <text evidence="13">The sequence shown here is derived from an EMBL/GenBank/DDBJ whole genome shotgun (WGS) entry which is preliminary data.</text>
</comment>
<feature type="domain" description="DAHP synthetase I/KDSA" evidence="12">
    <location>
        <begin position="63"/>
        <end position="362"/>
    </location>
</feature>
<organism evidence="13 14">
    <name type="scientific">Phakopsora pachyrhizi</name>
    <name type="common">Asian soybean rust disease fungus</name>
    <dbReference type="NCBI Taxonomy" id="170000"/>
    <lineage>
        <taxon>Eukaryota</taxon>
        <taxon>Fungi</taxon>
        <taxon>Dikarya</taxon>
        <taxon>Basidiomycota</taxon>
        <taxon>Pucciniomycotina</taxon>
        <taxon>Pucciniomycetes</taxon>
        <taxon>Pucciniales</taxon>
        <taxon>Phakopsoraceae</taxon>
        <taxon>Phakopsora</taxon>
    </lineage>
</organism>
<evidence type="ECO:0000256" key="7">
    <source>
        <dbReference type="ARBA" id="ARBA00023141"/>
    </source>
</evidence>
<keyword evidence="5" id="KW-0028">Amino-acid biosynthesis</keyword>
<evidence type="ECO:0000256" key="6">
    <source>
        <dbReference type="ARBA" id="ARBA00022679"/>
    </source>
</evidence>
<accession>A0AAV0ATW0</accession>
<dbReference type="Gene3D" id="3.20.20.70">
    <property type="entry name" value="Aldolase class I"/>
    <property type="match status" value="1"/>
</dbReference>
<dbReference type="AlphaFoldDB" id="A0AAV0ATW0"/>
<evidence type="ECO:0000313" key="13">
    <source>
        <dbReference type="EMBL" id="CAH7672220.1"/>
    </source>
</evidence>